<gene>
    <name evidence="1" type="ORF">HPB51_012851</name>
</gene>
<reference evidence="1" key="2">
    <citation type="submission" date="2021-09" db="EMBL/GenBank/DDBJ databases">
        <authorList>
            <person name="Jia N."/>
            <person name="Wang J."/>
            <person name="Shi W."/>
            <person name="Du L."/>
            <person name="Sun Y."/>
            <person name="Zhan W."/>
            <person name="Jiang J."/>
            <person name="Wang Q."/>
            <person name="Zhang B."/>
            <person name="Ji P."/>
            <person name="Sakyi L.B."/>
            <person name="Cui X."/>
            <person name="Yuan T."/>
            <person name="Jiang B."/>
            <person name="Yang W."/>
            <person name="Lam T.T.-Y."/>
            <person name="Chang Q."/>
            <person name="Ding S."/>
            <person name="Wang X."/>
            <person name="Zhu J."/>
            <person name="Ruan X."/>
            <person name="Zhao L."/>
            <person name="Wei J."/>
            <person name="Que T."/>
            <person name="Du C."/>
            <person name="Cheng J."/>
            <person name="Dai P."/>
            <person name="Han X."/>
            <person name="Huang E."/>
            <person name="Gao Y."/>
            <person name="Liu J."/>
            <person name="Shao H."/>
            <person name="Ye R."/>
            <person name="Li L."/>
            <person name="Wei W."/>
            <person name="Wang X."/>
            <person name="Wang C."/>
            <person name="Huo Q."/>
            <person name="Li W."/>
            <person name="Guo W."/>
            <person name="Chen H."/>
            <person name="Chen S."/>
            <person name="Zhou L."/>
            <person name="Zhou L."/>
            <person name="Ni X."/>
            <person name="Tian J."/>
            <person name="Zhou Y."/>
            <person name="Sheng Y."/>
            <person name="Liu T."/>
            <person name="Pan Y."/>
            <person name="Xia L."/>
            <person name="Li J."/>
            <person name="Zhao F."/>
            <person name="Cao W."/>
        </authorList>
    </citation>
    <scope>NUCLEOTIDE SEQUENCE</scope>
    <source>
        <strain evidence="1">Rmic-2018</strain>
        <tissue evidence="1">Larvae</tissue>
    </source>
</reference>
<evidence type="ECO:0000313" key="1">
    <source>
        <dbReference type="EMBL" id="KAH8031131.1"/>
    </source>
</evidence>
<accession>A0A9J6E9C1</accession>
<evidence type="ECO:0008006" key="3">
    <source>
        <dbReference type="Google" id="ProtNLM"/>
    </source>
</evidence>
<organism evidence="1 2">
    <name type="scientific">Rhipicephalus microplus</name>
    <name type="common">Cattle tick</name>
    <name type="synonym">Boophilus microplus</name>
    <dbReference type="NCBI Taxonomy" id="6941"/>
    <lineage>
        <taxon>Eukaryota</taxon>
        <taxon>Metazoa</taxon>
        <taxon>Ecdysozoa</taxon>
        <taxon>Arthropoda</taxon>
        <taxon>Chelicerata</taxon>
        <taxon>Arachnida</taxon>
        <taxon>Acari</taxon>
        <taxon>Parasitiformes</taxon>
        <taxon>Ixodida</taxon>
        <taxon>Ixodoidea</taxon>
        <taxon>Ixodidae</taxon>
        <taxon>Rhipicephalinae</taxon>
        <taxon>Rhipicephalus</taxon>
        <taxon>Boophilus</taxon>
    </lineage>
</organism>
<reference evidence="1" key="1">
    <citation type="journal article" date="2020" name="Cell">
        <title>Large-Scale Comparative Analyses of Tick Genomes Elucidate Their Genetic Diversity and Vector Capacities.</title>
        <authorList>
            <consortium name="Tick Genome and Microbiome Consortium (TIGMIC)"/>
            <person name="Jia N."/>
            <person name="Wang J."/>
            <person name="Shi W."/>
            <person name="Du L."/>
            <person name="Sun Y."/>
            <person name="Zhan W."/>
            <person name="Jiang J.F."/>
            <person name="Wang Q."/>
            <person name="Zhang B."/>
            <person name="Ji P."/>
            <person name="Bell-Sakyi L."/>
            <person name="Cui X.M."/>
            <person name="Yuan T.T."/>
            <person name="Jiang B.G."/>
            <person name="Yang W.F."/>
            <person name="Lam T.T."/>
            <person name="Chang Q.C."/>
            <person name="Ding S.J."/>
            <person name="Wang X.J."/>
            <person name="Zhu J.G."/>
            <person name="Ruan X.D."/>
            <person name="Zhao L."/>
            <person name="Wei J.T."/>
            <person name="Ye R.Z."/>
            <person name="Que T.C."/>
            <person name="Du C.H."/>
            <person name="Zhou Y.H."/>
            <person name="Cheng J.X."/>
            <person name="Dai P.F."/>
            <person name="Guo W.B."/>
            <person name="Han X.H."/>
            <person name="Huang E.J."/>
            <person name="Li L.F."/>
            <person name="Wei W."/>
            <person name="Gao Y.C."/>
            <person name="Liu J.Z."/>
            <person name="Shao H.Z."/>
            <person name="Wang X."/>
            <person name="Wang C.C."/>
            <person name="Yang T.C."/>
            <person name="Huo Q.B."/>
            <person name="Li W."/>
            <person name="Chen H.Y."/>
            <person name="Chen S.E."/>
            <person name="Zhou L.G."/>
            <person name="Ni X.B."/>
            <person name="Tian J.H."/>
            <person name="Sheng Y."/>
            <person name="Liu T."/>
            <person name="Pan Y.S."/>
            <person name="Xia L.Y."/>
            <person name="Li J."/>
            <person name="Zhao F."/>
            <person name="Cao W.C."/>
        </authorList>
    </citation>
    <scope>NUCLEOTIDE SEQUENCE</scope>
    <source>
        <strain evidence="1">Rmic-2018</strain>
    </source>
</reference>
<comment type="caution">
    <text evidence="1">The sequence shown here is derived from an EMBL/GenBank/DDBJ whole genome shotgun (WGS) entry which is preliminary data.</text>
</comment>
<dbReference type="Proteomes" id="UP000821866">
    <property type="component" value="Chromosome 3"/>
</dbReference>
<protein>
    <recommendedName>
        <fullName evidence="3">TRAF-type domain-containing protein</fullName>
    </recommendedName>
</protein>
<sequence length="157" mass="17728">MKNDCLQALPRCVVMELDSRREGRPWDGISAAAAAFSMEAKLHEAPVLRFRCTQVGKVAAGCVPWIKSRSRKRNARTVTCLPGMECFEVYCWNESHGCQFSGTMEDMLRHYETECTFHLAECLRCGEQSCTRNWPGTTWQNAVSLVLQPALGRPIEI</sequence>
<dbReference type="AlphaFoldDB" id="A0A9J6E9C1"/>
<dbReference type="EMBL" id="JABSTU010000005">
    <property type="protein sequence ID" value="KAH8031131.1"/>
    <property type="molecule type" value="Genomic_DNA"/>
</dbReference>
<proteinExistence type="predicted"/>
<dbReference type="SUPFAM" id="SSF49599">
    <property type="entry name" value="TRAF domain-like"/>
    <property type="match status" value="1"/>
</dbReference>
<evidence type="ECO:0000313" key="2">
    <source>
        <dbReference type="Proteomes" id="UP000821866"/>
    </source>
</evidence>
<keyword evidence="2" id="KW-1185">Reference proteome</keyword>
<name>A0A9J6E9C1_RHIMP</name>